<protein>
    <submittedName>
        <fullName evidence="1">Uncharacterized protein</fullName>
    </submittedName>
</protein>
<evidence type="ECO:0000313" key="1">
    <source>
        <dbReference type="EMBL" id="KAH0548892.1"/>
    </source>
</evidence>
<dbReference type="EMBL" id="JAHXZJ010001864">
    <property type="protein sequence ID" value="KAH0548892.1"/>
    <property type="molecule type" value="Genomic_DNA"/>
</dbReference>
<organism evidence="1 2">
    <name type="scientific">Cotesia glomerata</name>
    <name type="common">Lepidopteran parasitic wasp</name>
    <name type="synonym">Apanteles glomeratus</name>
    <dbReference type="NCBI Taxonomy" id="32391"/>
    <lineage>
        <taxon>Eukaryota</taxon>
        <taxon>Metazoa</taxon>
        <taxon>Ecdysozoa</taxon>
        <taxon>Arthropoda</taxon>
        <taxon>Hexapoda</taxon>
        <taxon>Insecta</taxon>
        <taxon>Pterygota</taxon>
        <taxon>Neoptera</taxon>
        <taxon>Endopterygota</taxon>
        <taxon>Hymenoptera</taxon>
        <taxon>Apocrita</taxon>
        <taxon>Ichneumonoidea</taxon>
        <taxon>Braconidae</taxon>
        <taxon>Microgastrinae</taxon>
        <taxon>Cotesia</taxon>
    </lineage>
</organism>
<evidence type="ECO:0000313" key="2">
    <source>
        <dbReference type="Proteomes" id="UP000826195"/>
    </source>
</evidence>
<name>A0AAV7ICQ2_COTGL</name>
<comment type="caution">
    <text evidence="1">The sequence shown here is derived from an EMBL/GenBank/DDBJ whole genome shotgun (WGS) entry which is preliminary data.</text>
</comment>
<accession>A0AAV7ICQ2</accession>
<dbReference type="Proteomes" id="UP000826195">
    <property type="component" value="Unassembled WGS sequence"/>
</dbReference>
<dbReference type="AlphaFoldDB" id="A0AAV7ICQ2"/>
<proteinExistence type="predicted"/>
<keyword evidence="2" id="KW-1185">Reference proteome</keyword>
<gene>
    <name evidence="1" type="ORF">KQX54_004034</name>
</gene>
<sequence>MKNQASGLKKTPNAVAQAKVTSPKASVTLPFLLLSSSPHYKFIKTCEGSEPYWSDQSIKPWMKEIWTKLRCGNISRHLKKGFSKDCSCRLCKGEAETLPHLFICREAMNACDSKVAQHMRQLVDGKFEVDLEYAIKDILRGPPFKEVCMYFEKVLDRIKFGTSEAEPKNGEAESR</sequence>
<reference evidence="1 2" key="1">
    <citation type="journal article" date="2021" name="J. Hered.">
        <title>A chromosome-level genome assembly of the parasitoid wasp, Cotesia glomerata (Hymenoptera: Braconidae).</title>
        <authorList>
            <person name="Pinto B.J."/>
            <person name="Weis J.J."/>
            <person name="Gamble T."/>
            <person name="Ode P.J."/>
            <person name="Paul R."/>
            <person name="Zaspel J.M."/>
        </authorList>
    </citation>
    <scope>NUCLEOTIDE SEQUENCE [LARGE SCALE GENOMIC DNA]</scope>
    <source>
        <strain evidence="1">CgM1</strain>
    </source>
</reference>